<dbReference type="Proteomes" id="UP000436522">
    <property type="component" value="Unassembled WGS sequence"/>
</dbReference>
<proteinExistence type="predicted"/>
<comment type="caution">
    <text evidence="2">The sequence shown here is derived from an EMBL/GenBank/DDBJ whole genome shotgun (WGS) entry which is preliminary data.</text>
</comment>
<feature type="domain" description="NIPSNAP" evidence="1">
    <location>
        <begin position="7"/>
        <end position="99"/>
    </location>
</feature>
<dbReference type="SUPFAM" id="SSF54909">
    <property type="entry name" value="Dimeric alpha+beta barrel"/>
    <property type="match status" value="1"/>
</dbReference>
<gene>
    <name evidence="2" type="ORF">So717_21780</name>
</gene>
<evidence type="ECO:0000259" key="1">
    <source>
        <dbReference type="Pfam" id="PF07978"/>
    </source>
</evidence>
<accession>A0A640VU60</accession>
<dbReference type="AlphaFoldDB" id="A0A640VU60"/>
<dbReference type="Pfam" id="PF07978">
    <property type="entry name" value="NIPSNAP"/>
    <property type="match status" value="1"/>
</dbReference>
<dbReference type="InterPro" id="IPR012577">
    <property type="entry name" value="NIPSNAP"/>
</dbReference>
<reference evidence="2 3" key="1">
    <citation type="submission" date="2019-12" db="EMBL/GenBank/DDBJ databases">
        <title>Roseobacter cerasinus sp. nov., isolated from seawater around aquaculture.</title>
        <authorList>
            <person name="Muramatsu S."/>
            <person name="Takabe Y."/>
            <person name="Mori K."/>
            <person name="Takaichi S."/>
            <person name="Hanada S."/>
        </authorList>
    </citation>
    <scope>NUCLEOTIDE SEQUENCE [LARGE SCALE GENOMIC DNA]</scope>
    <source>
        <strain evidence="2 3">AI77</strain>
    </source>
</reference>
<evidence type="ECO:0000313" key="2">
    <source>
        <dbReference type="EMBL" id="GFE50425.1"/>
    </source>
</evidence>
<dbReference type="Gene3D" id="3.30.70.100">
    <property type="match status" value="1"/>
</dbReference>
<sequence length="111" mass="12910">MITCTVRYEIDPAKLDAFERYARFWLYKIPAMGGTHHGYHMPHEGPNDIAYCHFSFPSLAAYEDYRARMWEDAECLAAYAFATETQCIRRYDRSFTRPVLDGKTPAELGLM</sequence>
<dbReference type="OrthoDB" id="9798776at2"/>
<evidence type="ECO:0000313" key="3">
    <source>
        <dbReference type="Proteomes" id="UP000436522"/>
    </source>
</evidence>
<keyword evidence="3" id="KW-1185">Reference proteome</keyword>
<protein>
    <submittedName>
        <fullName evidence="2">NIPSNAP family containing protein</fullName>
    </submittedName>
</protein>
<name>A0A640VU60_9RHOB</name>
<dbReference type="RefSeq" id="WP_159977208.1">
    <property type="nucleotide sequence ID" value="NZ_BLIV01000004.1"/>
</dbReference>
<dbReference type="InterPro" id="IPR011008">
    <property type="entry name" value="Dimeric_a/b-barrel"/>
</dbReference>
<organism evidence="2 3">
    <name type="scientific">Roseobacter cerasinus</name>
    <dbReference type="NCBI Taxonomy" id="2602289"/>
    <lineage>
        <taxon>Bacteria</taxon>
        <taxon>Pseudomonadati</taxon>
        <taxon>Pseudomonadota</taxon>
        <taxon>Alphaproteobacteria</taxon>
        <taxon>Rhodobacterales</taxon>
        <taxon>Roseobacteraceae</taxon>
        <taxon>Roseobacter</taxon>
    </lineage>
</organism>
<dbReference type="EMBL" id="BLIV01000004">
    <property type="protein sequence ID" value="GFE50425.1"/>
    <property type="molecule type" value="Genomic_DNA"/>
</dbReference>